<comment type="similarity">
    <text evidence="2">Belongs to the immunoglobulin superfamily. BTN/MOG family.</text>
</comment>
<comment type="subcellular location">
    <subcellularLocation>
        <location evidence="1">Membrane</location>
        <topology evidence="1">Single-pass type I membrane protein</topology>
    </subcellularLocation>
</comment>
<dbReference type="Pfam" id="PF07686">
    <property type="entry name" value="V-set"/>
    <property type="match status" value="1"/>
</dbReference>
<dbReference type="InterPro" id="IPR037954">
    <property type="entry name" value="SPRY_PRY_BTN3"/>
</dbReference>
<dbReference type="CDD" id="cd15820">
    <property type="entry name" value="SPRY_PRY_BTN3"/>
    <property type="match status" value="1"/>
</dbReference>
<reference evidence="16" key="3">
    <citation type="submission" date="2025-09" db="UniProtKB">
        <authorList>
            <consortium name="Ensembl"/>
        </authorList>
    </citation>
    <scope>IDENTIFICATION</scope>
</reference>
<dbReference type="InterPro" id="IPR003879">
    <property type="entry name" value="Butyrophylin_SPRY"/>
</dbReference>
<evidence type="ECO:0000259" key="14">
    <source>
        <dbReference type="PROSITE" id="PS50188"/>
    </source>
</evidence>
<dbReference type="AlphaFoldDB" id="G1Q2J2"/>
<dbReference type="FunFam" id="2.60.40.10:FF:000088">
    <property type="entry name" value="Butyrophilin subfamily 1 member A1"/>
    <property type="match status" value="1"/>
</dbReference>
<dbReference type="Pfam" id="PF00622">
    <property type="entry name" value="SPRY"/>
    <property type="match status" value="1"/>
</dbReference>
<evidence type="ECO:0000313" key="17">
    <source>
        <dbReference type="Proteomes" id="UP000001074"/>
    </source>
</evidence>
<dbReference type="PROSITE" id="PS50188">
    <property type="entry name" value="B302_SPRY"/>
    <property type="match status" value="1"/>
</dbReference>
<protein>
    <recommendedName>
        <fullName evidence="18">Butyrophilin subfamily 3 member A3</fullName>
    </recommendedName>
</protein>
<evidence type="ECO:0000259" key="15">
    <source>
        <dbReference type="PROSITE" id="PS50835"/>
    </source>
</evidence>
<dbReference type="InterPro" id="IPR003599">
    <property type="entry name" value="Ig_sub"/>
</dbReference>
<evidence type="ECO:0000256" key="6">
    <source>
        <dbReference type="ARBA" id="ARBA00023136"/>
    </source>
</evidence>
<dbReference type="PROSITE" id="PS50835">
    <property type="entry name" value="IG_LIKE"/>
    <property type="match status" value="2"/>
</dbReference>
<evidence type="ECO:0000256" key="12">
    <source>
        <dbReference type="SAM" id="Phobius"/>
    </source>
</evidence>
<sequence>PTVMRSLGFHLLHLPVCLALVQLLTLCSAQFAVIGPPEPILAMVGEVIELPCHLFPKMSAETMELMWVRSGLRQVVRAYADGKEGTEIAEYQGRTSILREDIAEGKAALRIHKVRASDSGTYQCYFQDAKFYQKALVELKVAALGSDLHVEMKGYEDGGIRVECTSAGWYPQPHVEWRGDGGESLPAMAAGAADGEGLYAVTSSVILKGGSGKGVSCVVRNPLLSQEKTARVSIAGPFFSSPKPWQVAMGVTLVALLGILVGAVISRGRQQKRIRALIQEMERQQAEKEAALAERQRERSALETLQEELRWRKQQYLPTGDRSQAYAEWKRALYQPADVILDPDTAHPNLLISEDKRRLTWAGIRKSLPDNPKRFHYRSCVLGCESFTSGRHFWEVEVGDRKQWNLGVCRENVERKPPVKIAPQNGFWTIALLDGHDLQARTDPRSKLTMANPPKRVGVFLDYERGEVSFYDAMDGSHIYTFSQASFSGPLLPLFRILSEEPSALTICPALRGVGSSLLPDPLPDPSLETPVASGSADGIEDPQAEERSLLLSAQP</sequence>
<dbReference type="Ensembl" id="ENSMLUT00000029621.1">
    <property type="protein sequence ID" value="ENSMLUP00000017925.1"/>
    <property type="gene ID" value="ENSMLUG00000028670.1"/>
</dbReference>
<dbReference type="Pfam" id="PF22705">
    <property type="entry name" value="C2-set_3"/>
    <property type="match status" value="1"/>
</dbReference>
<dbReference type="InterPro" id="IPR053896">
    <property type="entry name" value="BTN3A2-like_Ig-C"/>
</dbReference>
<reference evidence="16" key="2">
    <citation type="submission" date="2025-08" db="UniProtKB">
        <authorList>
            <consortium name="Ensembl"/>
        </authorList>
    </citation>
    <scope>IDENTIFICATION</scope>
</reference>
<reference evidence="16 17" key="1">
    <citation type="journal article" date="2011" name="Nature">
        <title>A high-resolution map of human evolutionary constraint using 29 mammals.</title>
        <authorList>
            <person name="Lindblad-Toh K."/>
            <person name="Garber M."/>
            <person name="Zuk O."/>
            <person name="Lin M.F."/>
            <person name="Parker B.J."/>
            <person name="Washietl S."/>
            <person name="Kheradpour P."/>
            <person name="Ernst J."/>
            <person name="Jordan G."/>
            <person name="Mauceli E."/>
            <person name="Ward L.D."/>
            <person name="Lowe C.B."/>
            <person name="Holloway A.K."/>
            <person name="Clamp M."/>
            <person name="Gnerre S."/>
            <person name="Alfoldi J."/>
            <person name="Beal K."/>
            <person name="Chang J."/>
            <person name="Clawson H."/>
            <person name="Cuff J."/>
            <person name="Di Palma F."/>
            <person name="Fitzgerald S."/>
            <person name="Flicek P."/>
            <person name="Guttman M."/>
            <person name="Hubisz M.J."/>
            <person name="Jaffe D.B."/>
            <person name="Jungreis I."/>
            <person name="Kent W.J."/>
            <person name="Kostka D."/>
            <person name="Lara M."/>
            <person name="Martins A.L."/>
            <person name="Massingham T."/>
            <person name="Moltke I."/>
            <person name="Raney B.J."/>
            <person name="Rasmussen M.D."/>
            <person name="Robinson J."/>
            <person name="Stark A."/>
            <person name="Vilella A.J."/>
            <person name="Wen J."/>
            <person name="Xie X."/>
            <person name="Zody M.C."/>
            <person name="Baldwin J."/>
            <person name="Bloom T."/>
            <person name="Chin C.W."/>
            <person name="Heiman D."/>
            <person name="Nicol R."/>
            <person name="Nusbaum C."/>
            <person name="Young S."/>
            <person name="Wilkinson J."/>
            <person name="Worley K.C."/>
            <person name="Kovar C.L."/>
            <person name="Muzny D.M."/>
            <person name="Gibbs R.A."/>
            <person name="Cree A."/>
            <person name="Dihn H.H."/>
            <person name="Fowler G."/>
            <person name="Jhangiani S."/>
            <person name="Joshi V."/>
            <person name="Lee S."/>
            <person name="Lewis L.R."/>
            <person name="Nazareth L.V."/>
            <person name="Okwuonu G."/>
            <person name="Santibanez J."/>
            <person name="Warren W.C."/>
            <person name="Mardis E.R."/>
            <person name="Weinstock G.M."/>
            <person name="Wilson R.K."/>
            <person name="Delehaunty K."/>
            <person name="Dooling D."/>
            <person name="Fronik C."/>
            <person name="Fulton L."/>
            <person name="Fulton B."/>
            <person name="Graves T."/>
            <person name="Minx P."/>
            <person name="Sodergren E."/>
            <person name="Birney E."/>
            <person name="Margulies E.H."/>
            <person name="Herrero J."/>
            <person name="Green E.D."/>
            <person name="Haussler D."/>
            <person name="Siepel A."/>
            <person name="Goldman N."/>
            <person name="Pollard K.S."/>
            <person name="Pedersen J.S."/>
            <person name="Lander E.S."/>
            <person name="Kellis M."/>
        </authorList>
    </citation>
    <scope>NUCLEOTIDE SEQUENCE [LARGE SCALE GENOMIC DNA]</scope>
</reference>
<feature type="signal peptide" evidence="13">
    <location>
        <begin position="1"/>
        <end position="29"/>
    </location>
</feature>
<evidence type="ECO:0000256" key="9">
    <source>
        <dbReference type="ARBA" id="ARBA00023319"/>
    </source>
</evidence>
<dbReference type="Pfam" id="PF13765">
    <property type="entry name" value="PRY"/>
    <property type="match status" value="1"/>
</dbReference>
<evidence type="ECO:0000313" key="16">
    <source>
        <dbReference type="Ensembl" id="ENSMLUP00000017925.1"/>
    </source>
</evidence>
<dbReference type="InterPro" id="IPR013106">
    <property type="entry name" value="Ig_V-set"/>
</dbReference>
<keyword evidence="10" id="KW-0175">Coiled coil</keyword>
<keyword evidence="6 12" id="KW-0472">Membrane</keyword>
<dbReference type="GeneTree" id="ENSGT00940000163036"/>
<dbReference type="InterPro" id="IPR001870">
    <property type="entry name" value="B30.2/SPRY"/>
</dbReference>
<accession>G1Q2J2</accession>
<keyword evidence="3 12" id="KW-0812">Transmembrane</keyword>
<evidence type="ECO:0000256" key="7">
    <source>
        <dbReference type="ARBA" id="ARBA00023157"/>
    </source>
</evidence>
<dbReference type="SUPFAM" id="SSF49899">
    <property type="entry name" value="Concanavalin A-like lectins/glucanases"/>
    <property type="match status" value="1"/>
</dbReference>
<evidence type="ECO:0000256" key="4">
    <source>
        <dbReference type="ARBA" id="ARBA00022729"/>
    </source>
</evidence>
<evidence type="ECO:0000256" key="8">
    <source>
        <dbReference type="ARBA" id="ARBA00023180"/>
    </source>
</evidence>
<evidence type="ECO:0000256" key="5">
    <source>
        <dbReference type="ARBA" id="ARBA00022989"/>
    </source>
</evidence>
<dbReference type="InterPro" id="IPR036179">
    <property type="entry name" value="Ig-like_dom_sf"/>
</dbReference>
<evidence type="ECO:0008006" key="18">
    <source>
        <dbReference type="Google" id="ProtNLM"/>
    </source>
</evidence>
<dbReference type="STRING" id="59463.ENSMLUP00000017925"/>
<dbReference type="GO" id="GO:0009897">
    <property type="term" value="C:external side of plasma membrane"/>
    <property type="evidence" value="ECO:0007669"/>
    <property type="project" value="TreeGrafter"/>
</dbReference>
<keyword evidence="4 13" id="KW-0732">Signal</keyword>
<evidence type="ECO:0000256" key="1">
    <source>
        <dbReference type="ARBA" id="ARBA00004479"/>
    </source>
</evidence>
<evidence type="ECO:0000256" key="2">
    <source>
        <dbReference type="ARBA" id="ARBA00007591"/>
    </source>
</evidence>
<dbReference type="PANTHER" id="PTHR24100">
    <property type="entry name" value="BUTYROPHILIN"/>
    <property type="match status" value="1"/>
</dbReference>
<dbReference type="SMART" id="SM00406">
    <property type="entry name" value="IGv"/>
    <property type="match status" value="1"/>
</dbReference>
<dbReference type="Gene3D" id="2.60.120.920">
    <property type="match status" value="1"/>
</dbReference>
<dbReference type="InParanoid" id="G1Q2J2"/>
<dbReference type="Proteomes" id="UP000001074">
    <property type="component" value="Unassembled WGS sequence"/>
</dbReference>
<keyword evidence="17" id="KW-1185">Reference proteome</keyword>
<dbReference type="InterPro" id="IPR043136">
    <property type="entry name" value="B30.2/SPRY_sf"/>
</dbReference>
<dbReference type="InterPro" id="IPR013320">
    <property type="entry name" value="ConA-like_dom_sf"/>
</dbReference>
<evidence type="ECO:0000256" key="10">
    <source>
        <dbReference type="SAM" id="Coils"/>
    </source>
</evidence>
<dbReference type="SMART" id="SM00409">
    <property type="entry name" value="IG"/>
    <property type="match status" value="1"/>
</dbReference>
<dbReference type="InterPro" id="IPR006574">
    <property type="entry name" value="PRY"/>
</dbReference>
<dbReference type="SUPFAM" id="SSF48726">
    <property type="entry name" value="Immunoglobulin"/>
    <property type="match status" value="2"/>
</dbReference>
<feature type="domain" description="B30.2/SPRY" evidence="14">
    <location>
        <begin position="319"/>
        <end position="514"/>
    </location>
</feature>
<dbReference type="GO" id="GO:0001817">
    <property type="term" value="P:regulation of cytokine production"/>
    <property type="evidence" value="ECO:0007669"/>
    <property type="project" value="TreeGrafter"/>
</dbReference>
<dbReference type="InterPro" id="IPR050504">
    <property type="entry name" value="IgSF_BTN/MOG"/>
</dbReference>
<dbReference type="GO" id="GO:0005102">
    <property type="term" value="F:signaling receptor binding"/>
    <property type="evidence" value="ECO:0007669"/>
    <property type="project" value="TreeGrafter"/>
</dbReference>
<keyword evidence="7" id="KW-1015">Disulfide bond</keyword>
<dbReference type="FunFam" id="2.60.120.920:FF:000004">
    <property type="entry name" value="Butyrophilin subfamily 1 member A1"/>
    <property type="match status" value="1"/>
</dbReference>
<dbReference type="SMART" id="SM00449">
    <property type="entry name" value="SPRY"/>
    <property type="match status" value="1"/>
</dbReference>
<dbReference type="CDD" id="cd05713">
    <property type="entry name" value="IgV_MOG_like"/>
    <property type="match status" value="1"/>
</dbReference>
<feature type="domain" description="Ig-like" evidence="15">
    <location>
        <begin position="1"/>
        <end position="137"/>
    </location>
</feature>
<dbReference type="InterPro" id="IPR013783">
    <property type="entry name" value="Ig-like_fold"/>
</dbReference>
<keyword evidence="8" id="KW-0325">Glycoprotein</keyword>
<dbReference type="InterPro" id="IPR007110">
    <property type="entry name" value="Ig-like_dom"/>
</dbReference>
<feature type="region of interest" description="Disordered" evidence="11">
    <location>
        <begin position="520"/>
        <end position="556"/>
    </location>
</feature>
<feature type="transmembrane region" description="Helical" evidence="12">
    <location>
        <begin position="245"/>
        <end position="265"/>
    </location>
</feature>
<dbReference type="EMBL" id="AAPE02057864">
    <property type="status" value="NOT_ANNOTATED_CDS"/>
    <property type="molecule type" value="Genomic_DNA"/>
</dbReference>
<dbReference type="PRINTS" id="PR01407">
    <property type="entry name" value="BUTYPHLNCDUF"/>
</dbReference>
<dbReference type="EMBL" id="AAPE02057863">
    <property type="status" value="NOT_ANNOTATED_CDS"/>
    <property type="molecule type" value="Genomic_DNA"/>
</dbReference>
<proteinExistence type="inferred from homology"/>
<organism evidence="16 17">
    <name type="scientific">Myotis lucifugus</name>
    <name type="common">Little brown bat</name>
    <dbReference type="NCBI Taxonomy" id="59463"/>
    <lineage>
        <taxon>Eukaryota</taxon>
        <taxon>Metazoa</taxon>
        <taxon>Chordata</taxon>
        <taxon>Craniata</taxon>
        <taxon>Vertebrata</taxon>
        <taxon>Euteleostomi</taxon>
        <taxon>Mammalia</taxon>
        <taxon>Eutheria</taxon>
        <taxon>Laurasiatheria</taxon>
        <taxon>Chiroptera</taxon>
        <taxon>Yangochiroptera</taxon>
        <taxon>Vespertilionidae</taxon>
        <taxon>Myotis</taxon>
    </lineage>
</organism>
<keyword evidence="5 12" id="KW-1133">Transmembrane helix</keyword>
<dbReference type="GO" id="GO:0050852">
    <property type="term" value="P:T cell receptor signaling pathway"/>
    <property type="evidence" value="ECO:0007669"/>
    <property type="project" value="TreeGrafter"/>
</dbReference>
<evidence type="ECO:0000256" key="11">
    <source>
        <dbReference type="SAM" id="MobiDB-lite"/>
    </source>
</evidence>
<dbReference type="FunFam" id="2.60.40.10:FF:000208">
    <property type="entry name" value="Butyrophilin subfamily 1 member A1"/>
    <property type="match status" value="1"/>
</dbReference>
<dbReference type="HOGENOM" id="CLU_013137_22_2_1"/>
<dbReference type="PANTHER" id="PTHR24100:SF56">
    <property type="entry name" value="BUTYROPHILIN SUBFAMILY 3 MEMBER A3"/>
    <property type="match status" value="1"/>
</dbReference>
<feature type="chain" id="PRO_5003419420" description="Butyrophilin subfamily 3 member A3" evidence="13">
    <location>
        <begin position="30"/>
        <end position="556"/>
    </location>
</feature>
<feature type="domain" description="Ig-like" evidence="15">
    <location>
        <begin position="160"/>
        <end position="233"/>
    </location>
</feature>
<dbReference type="Gene3D" id="2.60.40.10">
    <property type="entry name" value="Immunoglobulins"/>
    <property type="match status" value="2"/>
</dbReference>
<dbReference type="OMA" id="WVKMIPE"/>
<evidence type="ECO:0000256" key="3">
    <source>
        <dbReference type="ARBA" id="ARBA00022692"/>
    </source>
</evidence>
<keyword evidence="9" id="KW-0393">Immunoglobulin domain</keyword>
<dbReference type="SMART" id="SM00589">
    <property type="entry name" value="PRY"/>
    <property type="match status" value="1"/>
</dbReference>
<name>G1Q2J2_MYOLU</name>
<feature type="coiled-coil region" evidence="10">
    <location>
        <begin position="267"/>
        <end position="308"/>
    </location>
</feature>
<dbReference type="InterPro" id="IPR003877">
    <property type="entry name" value="SPRY_dom"/>
</dbReference>
<dbReference type="eggNOG" id="ENOG502QSRZ">
    <property type="taxonomic scope" value="Eukaryota"/>
</dbReference>
<evidence type="ECO:0000256" key="13">
    <source>
        <dbReference type="SAM" id="SignalP"/>
    </source>
</evidence>